<gene>
    <name evidence="1" type="ORF">BST27_22830</name>
</gene>
<dbReference type="EMBL" id="MVHT01000078">
    <property type="protein sequence ID" value="ORA97230.1"/>
    <property type="molecule type" value="Genomic_DNA"/>
</dbReference>
<dbReference type="AlphaFoldDB" id="A0A1E3SHY4"/>
<comment type="caution">
    <text evidence="1">The sequence shown here is derived from an EMBL/GenBank/DDBJ whole genome shotgun (WGS) entry which is preliminary data.</text>
</comment>
<protein>
    <submittedName>
        <fullName evidence="1">Uncharacterized protein</fullName>
    </submittedName>
</protein>
<organism evidence="1 2">
    <name type="scientific">Mycobacterium intermedium</name>
    <dbReference type="NCBI Taxonomy" id="28445"/>
    <lineage>
        <taxon>Bacteria</taxon>
        <taxon>Bacillati</taxon>
        <taxon>Actinomycetota</taxon>
        <taxon>Actinomycetes</taxon>
        <taxon>Mycobacteriales</taxon>
        <taxon>Mycobacteriaceae</taxon>
        <taxon>Mycobacterium</taxon>
        <taxon>Mycobacterium simiae complex</taxon>
    </lineage>
</organism>
<reference evidence="1 2" key="1">
    <citation type="submission" date="2017-02" db="EMBL/GenBank/DDBJ databases">
        <title>The new phylogeny of genus Mycobacterium.</title>
        <authorList>
            <person name="Tortoli E."/>
            <person name="Trovato A."/>
            <person name="Cirillo D.M."/>
        </authorList>
    </citation>
    <scope>NUCLEOTIDE SEQUENCE [LARGE SCALE GENOMIC DNA]</scope>
    <source>
        <strain evidence="1 2">DSM 44049</strain>
    </source>
</reference>
<sequence>MIIVMNVVIVTMSFIGAIVSFAPSLNAELDFGPELTVMGTIHEIEYDVSFVLGSPGSSAYRGSRSSAILNLTDQSN</sequence>
<accession>A0A1E3SHY4</accession>
<proteinExistence type="predicted"/>
<evidence type="ECO:0000313" key="1">
    <source>
        <dbReference type="EMBL" id="ORA97230.1"/>
    </source>
</evidence>
<name>A0A1E3SHY4_MYCIE</name>
<evidence type="ECO:0000313" key="2">
    <source>
        <dbReference type="Proteomes" id="UP000192739"/>
    </source>
</evidence>
<dbReference type="RefSeq" id="WP_069418585.1">
    <property type="nucleotide sequence ID" value="NZ_JACKTC010000041.1"/>
</dbReference>
<dbReference type="Proteomes" id="UP000192739">
    <property type="component" value="Unassembled WGS sequence"/>
</dbReference>
<dbReference type="STRING" id="28445.BHQ20_08035"/>
<keyword evidence="2" id="KW-1185">Reference proteome</keyword>